<dbReference type="Pfam" id="PF04316">
    <property type="entry name" value="FlgM"/>
    <property type="match status" value="1"/>
</dbReference>
<evidence type="ECO:0000313" key="12">
    <source>
        <dbReference type="Proteomes" id="UP000824988"/>
    </source>
</evidence>
<feature type="compositionally biased region" description="Low complexity" evidence="9">
    <location>
        <begin position="16"/>
        <end position="32"/>
    </location>
</feature>
<evidence type="ECO:0000256" key="6">
    <source>
        <dbReference type="ARBA" id="ARBA00023163"/>
    </source>
</evidence>
<comment type="similarity">
    <text evidence="1">Belongs to the FlgM family.</text>
</comment>
<sequence length="102" mass="10579">MDIDIRKLSGSRPAIQSQNSAASGAGAANSQAVEQDAKDSVGVSVKLTGAASLIQTAVETSRQGSSVDPAKVAVLKEAIASGRYHVDSKRVAEKFLRLEPDI</sequence>
<evidence type="ECO:0000256" key="4">
    <source>
        <dbReference type="ARBA" id="ARBA00022795"/>
    </source>
</evidence>
<keyword evidence="6" id="KW-0804">Transcription</keyword>
<protein>
    <recommendedName>
        <fullName evidence="2">Negative regulator of flagellin synthesis</fullName>
    </recommendedName>
    <alternativeName>
        <fullName evidence="8">Anti-sigma-28 factor</fullName>
    </alternativeName>
</protein>
<reference evidence="11" key="1">
    <citation type="submission" date="2019-06" db="EMBL/GenBank/DDBJ databases">
        <title>Complete genome sequence of Methylogaea oryzae strain JCM16910.</title>
        <authorList>
            <person name="Asakawa S."/>
        </authorList>
    </citation>
    <scope>NUCLEOTIDE SEQUENCE</scope>
    <source>
        <strain evidence="11">E10</strain>
    </source>
</reference>
<dbReference type="GO" id="GO:0045892">
    <property type="term" value="P:negative regulation of DNA-templated transcription"/>
    <property type="evidence" value="ECO:0007669"/>
    <property type="project" value="InterPro"/>
</dbReference>
<dbReference type="InterPro" id="IPR007412">
    <property type="entry name" value="FlgM"/>
</dbReference>
<dbReference type="RefSeq" id="WP_054774533.1">
    <property type="nucleotide sequence ID" value="NZ_AP019782.1"/>
</dbReference>
<dbReference type="GO" id="GO:0044781">
    <property type="term" value="P:bacterial-type flagellum organization"/>
    <property type="evidence" value="ECO:0007669"/>
    <property type="project" value="UniProtKB-KW"/>
</dbReference>
<proteinExistence type="inferred from homology"/>
<keyword evidence="12" id="KW-1185">Reference proteome</keyword>
<feature type="domain" description="Anti-sigma-28 factor FlgM C-terminal" evidence="10">
    <location>
        <begin position="44"/>
        <end position="96"/>
    </location>
</feature>
<name>A0A8D4VNI3_9GAMM</name>
<dbReference type="SUPFAM" id="SSF101498">
    <property type="entry name" value="Anti-sigma factor FlgM"/>
    <property type="match status" value="1"/>
</dbReference>
<dbReference type="KEGG" id="moz:MoryE10_13680"/>
<keyword evidence="3" id="KW-0678">Repressor</keyword>
<evidence type="ECO:0000256" key="7">
    <source>
        <dbReference type="ARBA" id="ARBA00024739"/>
    </source>
</evidence>
<evidence type="ECO:0000256" key="9">
    <source>
        <dbReference type="SAM" id="MobiDB-lite"/>
    </source>
</evidence>
<accession>A0A8D4VNI3</accession>
<dbReference type="InterPro" id="IPR031316">
    <property type="entry name" value="FlgM_C"/>
</dbReference>
<dbReference type="Proteomes" id="UP000824988">
    <property type="component" value="Chromosome"/>
</dbReference>
<dbReference type="AlphaFoldDB" id="A0A8D4VNI3"/>
<organism evidence="11 12">
    <name type="scientific">Methylogaea oryzae</name>
    <dbReference type="NCBI Taxonomy" id="1295382"/>
    <lineage>
        <taxon>Bacteria</taxon>
        <taxon>Pseudomonadati</taxon>
        <taxon>Pseudomonadota</taxon>
        <taxon>Gammaproteobacteria</taxon>
        <taxon>Methylococcales</taxon>
        <taxon>Methylococcaceae</taxon>
        <taxon>Methylogaea</taxon>
    </lineage>
</organism>
<gene>
    <name evidence="11" type="ORF">MoryE10_13680</name>
</gene>
<dbReference type="EMBL" id="AP019782">
    <property type="protein sequence ID" value="BBL70762.1"/>
    <property type="molecule type" value="Genomic_DNA"/>
</dbReference>
<feature type="region of interest" description="Disordered" evidence="9">
    <location>
        <begin position="1"/>
        <end position="33"/>
    </location>
</feature>
<comment type="function">
    <text evidence="7">Responsible for the coupling of flagellin expression to flagellar assembly by preventing expression of the flagellin genes when a component of the middle class of proteins is defective. It negatively regulates flagellar genes by inhibiting the activity of FliA by directly binding to FliA.</text>
</comment>
<evidence type="ECO:0000259" key="10">
    <source>
        <dbReference type="Pfam" id="PF04316"/>
    </source>
</evidence>
<keyword evidence="5" id="KW-0805">Transcription regulation</keyword>
<evidence type="ECO:0000256" key="5">
    <source>
        <dbReference type="ARBA" id="ARBA00023015"/>
    </source>
</evidence>
<keyword evidence="4" id="KW-1005">Bacterial flagellum biogenesis</keyword>
<evidence type="ECO:0000256" key="2">
    <source>
        <dbReference type="ARBA" id="ARBA00017823"/>
    </source>
</evidence>
<dbReference type="InterPro" id="IPR035890">
    <property type="entry name" value="Anti-sigma-28_factor_FlgM_sf"/>
</dbReference>
<evidence type="ECO:0000256" key="1">
    <source>
        <dbReference type="ARBA" id="ARBA00005322"/>
    </source>
</evidence>
<evidence type="ECO:0000256" key="8">
    <source>
        <dbReference type="ARBA" id="ARBA00030117"/>
    </source>
</evidence>
<evidence type="ECO:0000313" key="11">
    <source>
        <dbReference type="EMBL" id="BBL70762.1"/>
    </source>
</evidence>
<evidence type="ECO:0000256" key="3">
    <source>
        <dbReference type="ARBA" id="ARBA00022491"/>
    </source>
</evidence>
<dbReference type="NCBIfam" id="TIGR03824">
    <property type="entry name" value="FlgM_jcvi"/>
    <property type="match status" value="1"/>
</dbReference>